<dbReference type="EMBL" id="QFFG01000007">
    <property type="protein sequence ID" value="PWG04158.1"/>
    <property type="molecule type" value="Genomic_DNA"/>
</dbReference>
<sequence>MKKFLLKLSLFYIILYLLTFLIITTSPEVKNPSNYLSAIIDKHNIAKNIKTPKVIFSGGSNTAFGIDSEMLSNNFKIPIINLGLHGGLGLAFILEETKSILKQGDIVILSIEYFLEREGEYDLKEKTSNFYPPANKFYSHNYFIDFKNYLKKTEKSFKRLINKEENNTNKNSDSILKIYRRDGFNNYGDLISHLNKPKLKNLKSQMVFEYKYWEGIELINKFSSYARSKDVKVYFTYPAYAESEYKKNLLAISKLEKDIRNNLNIEILNTPKDFTFPDNNFFDSVFHLNKEGRRKRTNKFISLIRNNKDLSLYLDSIKKNHAK</sequence>
<feature type="transmembrane region" description="Helical" evidence="1">
    <location>
        <begin position="5"/>
        <end position="23"/>
    </location>
</feature>
<dbReference type="AlphaFoldDB" id="A0A2U2J748"/>
<protein>
    <recommendedName>
        <fullName evidence="4">DUF1574 domain-containing protein</fullName>
    </recommendedName>
</protein>
<name>A0A2U2J748_9FLAO</name>
<keyword evidence="1" id="KW-0812">Transmembrane</keyword>
<keyword evidence="1" id="KW-1133">Transmembrane helix</keyword>
<comment type="caution">
    <text evidence="2">The sequence shown here is derived from an EMBL/GenBank/DDBJ whole genome shotgun (WGS) entry which is preliminary data.</text>
</comment>
<dbReference type="RefSeq" id="WP_109405975.1">
    <property type="nucleotide sequence ID" value="NZ_QFFG01000007.1"/>
</dbReference>
<reference evidence="2 3" key="1">
    <citation type="submission" date="2018-05" db="EMBL/GenBank/DDBJ databases">
        <title>Polaribacter aquimarinus sp. nov., isolated from sediment in a sediment of sea.</title>
        <authorList>
            <person name="Lu D."/>
        </authorList>
    </citation>
    <scope>NUCLEOTIDE SEQUENCE [LARGE SCALE GENOMIC DNA]</scope>
    <source>
        <strain evidence="2 3">ZY113</strain>
    </source>
</reference>
<keyword evidence="3" id="KW-1185">Reference proteome</keyword>
<evidence type="ECO:0008006" key="4">
    <source>
        <dbReference type="Google" id="ProtNLM"/>
    </source>
</evidence>
<gene>
    <name evidence="2" type="ORF">DIS07_14425</name>
</gene>
<organism evidence="2 3">
    <name type="scientific">Polaribacter aquimarinus</name>
    <dbReference type="NCBI Taxonomy" id="2100726"/>
    <lineage>
        <taxon>Bacteria</taxon>
        <taxon>Pseudomonadati</taxon>
        <taxon>Bacteroidota</taxon>
        <taxon>Flavobacteriia</taxon>
        <taxon>Flavobacteriales</taxon>
        <taxon>Flavobacteriaceae</taxon>
    </lineage>
</organism>
<evidence type="ECO:0000313" key="2">
    <source>
        <dbReference type="EMBL" id="PWG04158.1"/>
    </source>
</evidence>
<accession>A0A2U2J748</accession>
<keyword evidence="1" id="KW-0472">Membrane</keyword>
<evidence type="ECO:0000313" key="3">
    <source>
        <dbReference type="Proteomes" id="UP000245670"/>
    </source>
</evidence>
<evidence type="ECO:0000256" key="1">
    <source>
        <dbReference type="SAM" id="Phobius"/>
    </source>
</evidence>
<proteinExistence type="predicted"/>
<dbReference type="Proteomes" id="UP000245670">
    <property type="component" value="Unassembled WGS sequence"/>
</dbReference>
<dbReference type="OrthoDB" id="631431at2"/>